<dbReference type="RefSeq" id="WP_176269239.1">
    <property type="nucleotide sequence ID" value="NZ_JABVBA010000001.1"/>
</dbReference>
<dbReference type="EMBL" id="JABVBA010000001">
    <property type="protein sequence ID" value="NVF10408.1"/>
    <property type="molecule type" value="Genomic_DNA"/>
</dbReference>
<feature type="transmembrane region" description="Helical" evidence="1">
    <location>
        <begin position="118"/>
        <end position="140"/>
    </location>
</feature>
<keyword evidence="1" id="KW-0812">Transmembrane</keyword>
<feature type="transmembrane region" description="Helical" evidence="1">
    <location>
        <begin position="79"/>
        <end position="106"/>
    </location>
</feature>
<keyword evidence="2" id="KW-0482">Metalloprotease</keyword>
<reference evidence="2 3" key="1">
    <citation type="submission" date="2020-06" db="EMBL/GenBank/DDBJ databases">
        <title>Anaerococcus sp. nov., isolated form swine feces.</title>
        <authorList>
            <person name="Yu S."/>
        </authorList>
    </citation>
    <scope>NUCLEOTIDE SEQUENCE [LARGE SCALE GENOMIC DNA]</scope>
    <source>
        <strain evidence="2 3">AGMB00486</strain>
    </source>
</reference>
<dbReference type="Proteomes" id="UP000540919">
    <property type="component" value="Unassembled WGS sequence"/>
</dbReference>
<dbReference type="InterPro" id="IPR026898">
    <property type="entry name" value="PrsW"/>
</dbReference>
<name>A0ABX2N6X4_9FIRM</name>
<feature type="transmembrane region" description="Helical" evidence="1">
    <location>
        <begin position="191"/>
        <end position="209"/>
    </location>
</feature>
<gene>
    <name evidence="2" type="ORF">HV819_00020</name>
</gene>
<feature type="transmembrane region" description="Helical" evidence="1">
    <location>
        <begin position="149"/>
        <end position="171"/>
    </location>
</feature>
<evidence type="ECO:0000256" key="1">
    <source>
        <dbReference type="SAM" id="Phobius"/>
    </source>
</evidence>
<accession>A0ABX2N6X4</accession>
<protein>
    <submittedName>
        <fullName evidence="2">PrsW family intramembrane metalloprotease</fullName>
    </submittedName>
</protein>
<dbReference type="GO" id="GO:0008237">
    <property type="term" value="F:metallopeptidase activity"/>
    <property type="evidence" value="ECO:0007669"/>
    <property type="project" value="UniProtKB-KW"/>
</dbReference>
<keyword evidence="2" id="KW-0378">Hydrolase</keyword>
<keyword evidence="1" id="KW-0472">Membrane</keyword>
<sequence length="279" mass="31087">MKKFISKYGRNLLVAITLALVFVSFRDFFIQFSEKDKDVALFPSFLIASSIVLLYAIPIAFLIYYLVKKLNVSCKVVMLSFILGFTLPLYLGSLGNSLISMFLFFIKAPQTLLDEWGAALTAPFAEEIAKGIVVLLVYLLCKGISLKEAFISGMISGFGFQVFEDWAYIFQSTFGETNSGFTIAFERVSNALGSHMAFAIVFGVGLIALIKKSSVISRPKALCFIIAPVILHFIWNSPLEGDWVFLLIGSINLNLAYYVFTNVNNLDNNDKLPRNVLVE</sequence>
<evidence type="ECO:0000313" key="2">
    <source>
        <dbReference type="EMBL" id="NVF10408.1"/>
    </source>
</evidence>
<keyword evidence="2" id="KW-0645">Protease</keyword>
<evidence type="ECO:0000313" key="3">
    <source>
        <dbReference type="Proteomes" id="UP000540919"/>
    </source>
</evidence>
<keyword evidence="3" id="KW-1185">Reference proteome</keyword>
<keyword evidence="1" id="KW-1133">Transmembrane helix</keyword>
<organism evidence="2 3">
    <name type="scientific">Anaerococcus faecalis</name>
    <dbReference type="NCBI Taxonomy" id="2742993"/>
    <lineage>
        <taxon>Bacteria</taxon>
        <taxon>Bacillati</taxon>
        <taxon>Bacillota</taxon>
        <taxon>Tissierellia</taxon>
        <taxon>Tissierellales</taxon>
        <taxon>Peptoniphilaceae</taxon>
        <taxon>Anaerococcus</taxon>
    </lineage>
</organism>
<feature type="transmembrane region" description="Helical" evidence="1">
    <location>
        <begin position="42"/>
        <end position="67"/>
    </location>
</feature>
<proteinExistence type="predicted"/>
<feature type="transmembrane region" description="Helical" evidence="1">
    <location>
        <begin position="243"/>
        <end position="260"/>
    </location>
</feature>
<feature type="transmembrane region" description="Helical" evidence="1">
    <location>
        <begin position="221"/>
        <end position="237"/>
    </location>
</feature>
<comment type="caution">
    <text evidence="2">The sequence shown here is derived from an EMBL/GenBank/DDBJ whole genome shotgun (WGS) entry which is preliminary data.</text>
</comment>
<dbReference type="Pfam" id="PF13367">
    <property type="entry name" value="PrsW-protease"/>
    <property type="match status" value="1"/>
</dbReference>